<accession>A0A9P7ATF3</accession>
<organism evidence="1 2">
    <name type="scientific">Suillus subaureus</name>
    <dbReference type="NCBI Taxonomy" id="48587"/>
    <lineage>
        <taxon>Eukaryota</taxon>
        <taxon>Fungi</taxon>
        <taxon>Dikarya</taxon>
        <taxon>Basidiomycota</taxon>
        <taxon>Agaricomycotina</taxon>
        <taxon>Agaricomycetes</taxon>
        <taxon>Agaricomycetidae</taxon>
        <taxon>Boletales</taxon>
        <taxon>Suillineae</taxon>
        <taxon>Suillaceae</taxon>
        <taxon>Suillus</taxon>
    </lineage>
</organism>
<dbReference type="Proteomes" id="UP000807769">
    <property type="component" value="Unassembled WGS sequence"/>
</dbReference>
<dbReference type="EMBL" id="JABBWG010000357">
    <property type="protein sequence ID" value="KAG1794764.1"/>
    <property type="molecule type" value="Genomic_DNA"/>
</dbReference>
<gene>
    <name evidence="1" type="ORF">BJ212DRAFT_627280</name>
</gene>
<name>A0A9P7ATF3_9AGAM</name>
<evidence type="ECO:0000313" key="1">
    <source>
        <dbReference type="EMBL" id="KAG1794764.1"/>
    </source>
</evidence>
<dbReference type="RefSeq" id="XP_041185165.1">
    <property type="nucleotide sequence ID" value="XM_041343689.1"/>
</dbReference>
<dbReference type="AlphaFoldDB" id="A0A9P7ATF3"/>
<keyword evidence="2" id="KW-1185">Reference proteome</keyword>
<sequence>MWMNTFVHDWKIAIGTVMLSITLFPHKVTHAKWIHTLNYFSLLTWKGKSGRSLTKNCQAGVEAQIRRTRTSSPGKKPRPYEIPDVTTSGVPVSTYFFSHVVTILNMPQSTLC</sequence>
<protein>
    <submittedName>
        <fullName evidence="1">Uncharacterized protein</fullName>
    </submittedName>
</protein>
<evidence type="ECO:0000313" key="2">
    <source>
        <dbReference type="Proteomes" id="UP000807769"/>
    </source>
</evidence>
<proteinExistence type="predicted"/>
<dbReference type="GeneID" id="64637705"/>
<reference evidence="1" key="1">
    <citation type="journal article" date="2020" name="New Phytol.">
        <title>Comparative genomics reveals dynamic genome evolution in host specialist ectomycorrhizal fungi.</title>
        <authorList>
            <person name="Lofgren L.A."/>
            <person name="Nguyen N.H."/>
            <person name="Vilgalys R."/>
            <person name="Ruytinx J."/>
            <person name="Liao H.L."/>
            <person name="Branco S."/>
            <person name="Kuo A."/>
            <person name="LaButti K."/>
            <person name="Lipzen A."/>
            <person name="Andreopoulos W."/>
            <person name="Pangilinan J."/>
            <person name="Riley R."/>
            <person name="Hundley H."/>
            <person name="Na H."/>
            <person name="Barry K."/>
            <person name="Grigoriev I.V."/>
            <person name="Stajich J.E."/>
            <person name="Kennedy P.G."/>
        </authorList>
    </citation>
    <scope>NUCLEOTIDE SEQUENCE</scope>
    <source>
        <strain evidence="1">MN1</strain>
    </source>
</reference>
<comment type="caution">
    <text evidence="1">The sequence shown here is derived from an EMBL/GenBank/DDBJ whole genome shotgun (WGS) entry which is preliminary data.</text>
</comment>